<protein>
    <submittedName>
        <fullName evidence="2">Uncharacterized protein</fullName>
    </submittedName>
</protein>
<comment type="caution">
    <text evidence="2">The sequence shown here is derived from an EMBL/GenBank/DDBJ whole genome shotgun (WGS) entry which is preliminary data.</text>
</comment>
<feature type="region of interest" description="Disordered" evidence="1">
    <location>
        <begin position="1"/>
        <end position="21"/>
    </location>
</feature>
<feature type="non-terminal residue" evidence="2">
    <location>
        <position position="69"/>
    </location>
</feature>
<dbReference type="Proteomes" id="UP001175353">
    <property type="component" value="Unassembled WGS sequence"/>
</dbReference>
<keyword evidence="3" id="KW-1185">Reference proteome</keyword>
<organism evidence="2 3">
    <name type="scientific">Friedmanniomyces endolithicus</name>
    <dbReference type="NCBI Taxonomy" id="329885"/>
    <lineage>
        <taxon>Eukaryota</taxon>
        <taxon>Fungi</taxon>
        <taxon>Dikarya</taxon>
        <taxon>Ascomycota</taxon>
        <taxon>Pezizomycotina</taxon>
        <taxon>Dothideomycetes</taxon>
        <taxon>Dothideomycetidae</taxon>
        <taxon>Mycosphaerellales</taxon>
        <taxon>Teratosphaeriaceae</taxon>
        <taxon>Friedmanniomyces</taxon>
    </lineage>
</organism>
<dbReference type="AlphaFoldDB" id="A0AAN6K1A7"/>
<evidence type="ECO:0000313" key="3">
    <source>
        <dbReference type="Proteomes" id="UP001175353"/>
    </source>
</evidence>
<name>A0AAN6K1A7_9PEZI</name>
<reference evidence="2" key="1">
    <citation type="submission" date="2023-06" db="EMBL/GenBank/DDBJ databases">
        <title>Black Yeasts Isolated from many extreme environments.</title>
        <authorList>
            <person name="Coleine C."/>
            <person name="Stajich J.E."/>
            <person name="Selbmann L."/>
        </authorList>
    </citation>
    <scope>NUCLEOTIDE SEQUENCE</scope>
    <source>
        <strain evidence="2">CCFEE 5200</strain>
    </source>
</reference>
<feature type="non-terminal residue" evidence="2">
    <location>
        <position position="1"/>
    </location>
</feature>
<evidence type="ECO:0000313" key="2">
    <source>
        <dbReference type="EMBL" id="KAK0942393.1"/>
    </source>
</evidence>
<accession>A0AAN6K1A7</accession>
<gene>
    <name evidence="2" type="ORF">LTR91_027196</name>
</gene>
<dbReference type="EMBL" id="JAUJLE010002799">
    <property type="protein sequence ID" value="KAK0942393.1"/>
    <property type="molecule type" value="Genomic_DNA"/>
</dbReference>
<evidence type="ECO:0000256" key="1">
    <source>
        <dbReference type="SAM" id="MobiDB-lite"/>
    </source>
</evidence>
<sequence>PTPSSMTTSTKTTTPPPQPTTMAVAAVGRPRCVAKTPRAVVWRWAWWRVRRGSRLAPWWSIGRIACGLI</sequence>
<feature type="compositionally biased region" description="Low complexity" evidence="1">
    <location>
        <begin position="1"/>
        <end position="13"/>
    </location>
</feature>
<proteinExistence type="predicted"/>